<evidence type="ECO:0000313" key="2">
    <source>
        <dbReference type="Proteomes" id="UP000647172"/>
    </source>
</evidence>
<gene>
    <name evidence="1" type="ORF">Ani05nite_07560</name>
</gene>
<evidence type="ECO:0000313" key="1">
    <source>
        <dbReference type="EMBL" id="GIE47222.1"/>
    </source>
</evidence>
<sequence length="72" mass="7870">MVAYARRHRRLDRRFARLMGYEVDGSDRDFAALGRRSPTDPVGNPASVSARTVRGAASWSGCTAITRCATPT</sequence>
<organism evidence="1 2">
    <name type="scientific">Actinoplanes nipponensis</name>
    <dbReference type="NCBI Taxonomy" id="135950"/>
    <lineage>
        <taxon>Bacteria</taxon>
        <taxon>Bacillati</taxon>
        <taxon>Actinomycetota</taxon>
        <taxon>Actinomycetes</taxon>
        <taxon>Micromonosporales</taxon>
        <taxon>Micromonosporaceae</taxon>
        <taxon>Actinoplanes</taxon>
    </lineage>
</organism>
<keyword evidence="2" id="KW-1185">Reference proteome</keyword>
<dbReference type="RefSeq" id="WP_203764709.1">
    <property type="nucleotide sequence ID" value="NZ_BAAAYJ010000089.1"/>
</dbReference>
<dbReference type="Proteomes" id="UP000647172">
    <property type="component" value="Unassembled WGS sequence"/>
</dbReference>
<dbReference type="AlphaFoldDB" id="A0A919JCT5"/>
<accession>A0A919JCT5</accession>
<protein>
    <submittedName>
        <fullName evidence="1">Uncharacterized protein</fullName>
    </submittedName>
</protein>
<reference evidence="1" key="1">
    <citation type="submission" date="2021-01" db="EMBL/GenBank/DDBJ databases">
        <title>Whole genome shotgun sequence of Actinoplanes nipponensis NBRC 14063.</title>
        <authorList>
            <person name="Komaki H."/>
            <person name="Tamura T."/>
        </authorList>
    </citation>
    <scope>NUCLEOTIDE SEQUENCE</scope>
    <source>
        <strain evidence="1">NBRC 14063</strain>
    </source>
</reference>
<proteinExistence type="predicted"/>
<comment type="caution">
    <text evidence="1">The sequence shown here is derived from an EMBL/GenBank/DDBJ whole genome shotgun (WGS) entry which is preliminary data.</text>
</comment>
<name>A0A919JCT5_9ACTN</name>
<dbReference type="EMBL" id="BOMQ01000008">
    <property type="protein sequence ID" value="GIE47222.1"/>
    <property type="molecule type" value="Genomic_DNA"/>
</dbReference>